<dbReference type="InterPro" id="IPR051267">
    <property type="entry name" value="STEAP_metalloreductase"/>
</dbReference>
<evidence type="ECO:0000256" key="1">
    <source>
        <dbReference type="ARBA" id="ARBA00023002"/>
    </source>
</evidence>
<keyword evidence="1" id="KW-0560">Oxidoreductase</keyword>
<proteinExistence type="predicted"/>
<gene>
    <name evidence="3" type="ORF">MACH16_28770</name>
</gene>
<feature type="domain" description="Pyrroline-5-carboxylate reductase catalytic N-terminal" evidence="2">
    <location>
        <begin position="8"/>
        <end position="110"/>
    </location>
</feature>
<dbReference type="Pfam" id="PF03807">
    <property type="entry name" value="F420_oxidored"/>
    <property type="match status" value="1"/>
</dbReference>
<dbReference type="InterPro" id="IPR028939">
    <property type="entry name" value="P5C_Rdtase_cat_N"/>
</dbReference>
<accession>A0ABM8FIB7</accession>
<dbReference type="EMBL" id="AP027271">
    <property type="protein sequence ID" value="BDX04129.1"/>
    <property type="molecule type" value="Genomic_DNA"/>
</dbReference>
<dbReference type="PANTHER" id="PTHR14239">
    <property type="entry name" value="DUDULIN-RELATED"/>
    <property type="match status" value="1"/>
</dbReference>
<dbReference type="Gene3D" id="3.40.50.720">
    <property type="entry name" value="NAD(P)-binding Rossmann-like Domain"/>
    <property type="match status" value="1"/>
</dbReference>
<organism evidence="3 4">
    <name type="scientific">Marinomonas pontica</name>
    <dbReference type="NCBI Taxonomy" id="264739"/>
    <lineage>
        <taxon>Bacteria</taxon>
        <taxon>Pseudomonadati</taxon>
        <taxon>Pseudomonadota</taxon>
        <taxon>Gammaproteobacteria</taxon>
        <taxon>Oceanospirillales</taxon>
        <taxon>Oceanospirillaceae</taxon>
        <taxon>Marinomonas</taxon>
    </lineage>
</organism>
<dbReference type="PANTHER" id="PTHR14239:SF0">
    <property type="entry name" value="F420-DEPENDENT NADP REDUCTASE"/>
    <property type="match status" value="1"/>
</dbReference>
<dbReference type="Proteomes" id="UP001307608">
    <property type="component" value="Chromosome"/>
</dbReference>
<evidence type="ECO:0000313" key="4">
    <source>
        <dbReference type="Proteomes" id="UP001307608"/>
    </source>
</evidence>
<dbReference type="NCBIfam" id="TIGR01915">
    <property type="entry name" value="npdG"/>
    <property type="match status" value="1"/>
</dbReference>
<sequence>MKNDVSNKVAIIGGTGPQGKGLALRLALAGVSVVLGSRDPAKAEETAQQLIAILAEQDCQADITGLSMKDATKAADDLVILSVPYSGHDDTLMMLAPLLVGKTLVDIVVPLAPGNPKAVLMPEAGSVTESAQLLLGDDIPVVGALHNVSAVTLNDLSRGINCDILVCGNDLDAKKRVMDLIEKMGTKAYNAGLAESARCVEALTPILIRLNISKEVPFSHAGIRISPPNVAH</sequence>
<keyword evidence="4" id="KW-1185">Reference proteome</keyword>
<name>A0ABM8FIB7_9GAMM</name>
<evidence type="ECO:0000313" key="3">
    <source>
        <dbReference type="EMBL" id="BDX04129.1"/>
    </source>
</evidence>
<dbReference type="SUPFAM" id="SSF51735">
    <property type="entry name" value="NAD(P)-binding Rossmann-fold domains"/>
    <property type="match status" value="1"/>
</dbReference>
<protein>
    <submittedName>
        <fullName evidence="3">F420-dependent NADP reductase</fullName>
    </submittedName>
</protein>
<dbReference type="InterPro" id="IPR036291">
    <property type="entry name" value="NAD(P)-bd_dom_sf"/>
</dbReference>
<reference evidence="3 4" key="1">
    <citation type="submission" date="2023-01" db="EMBL/GenBank/DDBJ databases">
        <title>Complete genome sequence of Marinomonas pontica strain 200518_36.</title>
        <authorList>
            <person name="Ueki S."/>
            <person name="Gajardo G."/>
            <person name="Maruyama F."/>
        </authorList>
    </citation>
    <scope>NUCLEOTIDE SEQUENCE [LARGE SCALE GENOMIC DNA]</scope>
    <source>
        <strain evidence="3 4">200518_36</strain>
    </source>
</reference>
<dbReference type="InterPro" id="IPR010185">
    <property type="entry name" value="NpdG"/>
</dbReference>
<evidence type="ECO:0000259" key="2">
    <source>
        <dbReference type="Pfam" id="PF03807"/>
    </source>
</evidence>
<dbReference type="RefSeq" id="WP_338269129.1">
    <property type="nucleotide sequence ID" value="NZ_AP027271.1"/>
</dbReference>